<gene>
    <name evidence="2" type="ORF">AsAng_0034560</name>
</gene>
<dbReference type="KEGG" id="aup:AsAng_0034560"/>
<dbReference type="InterPro" id="IPR002502">
    <property type="entry name" value="Amidase_domain"/>
</dbReference>
<dbReference type="SUPFAM" id="SSF55846">
    <property type="entry name" value="N-acetylmuramoyl-L-alanine amidase-like"/>
    <property type="match status" value="1"/>
</dbReference>
<dbReference type="RefSeq" id="WP_264788089.1">
    <property type="nucleotide sequence ID" value="NZ_AP026867.1"/>
</dbReference>
<evidence type="ECO:0000313" key="2">
    <source>
        <dbReference type="EMBL" id="BDS12731.1"/>
    </source>
</evidence>
<dbReference type="GO" id="GO:0009253">
    <property type="term" value="P:peptidoglycan catabolic process"/>
    <property type="evidence" value="ECO:0007669"/>
    <property type="project" value="InterPro"/>
</dbReference>
<keyword evidence="3" id="KW-1185">Reference proteome</keyword>
<sequence>MIVLCNSLTTISYGVENNNTPSINICLSGNFTKQEPSPAQLKSLKKLIAHLRKQLPQELAVTGHRDYKATSCPGSNLYKHLHQFQLA</sequence>
<evidence type="ECO:0000313" key="3">
    <source>
        <dbReference type="Proteomes" id="UP001060919"/>
    </source>
</evidence>
<dbReference type="Pfam" id="PF01510">
    <property type="entry name" value="Amidase_2"/>
    <property type="match status" value="1"/>
</dbReference>
<evidence type="ECO:0000259" key="1">
    <source>
        <dbReference type="Pfam" id="PF01510"/>
    </source>
</evidence>
<dbReference type="EMBL" id="AP026867">
    <property type="protein sequence ID" value="BDS12731.1"/>
    <property type="molecule type" value="Genomic_DNA"/>
</dbReference>
<feature type="domain" description="N-acetylmuramoyl-L-alanine amidase" evidence="1">
    <location>
        <begin position="14"/>
        <end position="74"/>
    </location>
</feature>
<dbReference type="Gene3D" id="3.40.80.10">
    <property type="entry name" value="Peptidoglycan recognition protein-like"/>
    <property type="match status" value="1"/>
</dbReference>
<name>A0A916DV21_9BACT</name>
<organism evidence="2 3">
    <name type="scientific">Aureispira anguillae</name>
    <dbReference type="NCBI Taxonomy" id="2864201"/>
    <lineage>
        <taxon>Bacteria</taxon>
        <taxon>Pseudomonadati</taxon>
        <taxon>Bacteroidota</taxon>
        <taxon>Saprospiria</taxon>
        <taxon>Saprospirales</taxon>
        <taxon>Saprospiraceae</taxon>
        <taxon>Aureispira</taxon>
    </lineage>
</organism>
<protein>
    <submittedName>
        <fullName evidence="2">N-acetylmuramoyl-L-alanine amidase</fullName>
    </submittedName>
</protein>
<accession>A0A916DV21</accession>
<dbReference type="Proteomes" id="UP001060919">
    <property type="component" value="Chromosome"/>
</dbReference>
<dbReference type="AlphaFoldDB" id="A0A916DV21"/>
<dbReference type="InterPro" id="IPR036505">
    <property type="entry name" value="Amidase/PGRP_sf"/>
</dbReference>
<proteinExistence type="predicted"/>
<reference evidence="2" key="1">
    <citation type="submission" date="2022-09" db="EMBL/GenBank/DDBJ databases">
        <title>Aureispira anguillicida sp. nov., isolated from Leptocephalus of Japanese eel Anguilla japonica.</title>
        <authorList>
            <person name="Yuasa K."/>
            <person name="Mekata T."/>
            <person name="Ikunari K."/>
        </authorList>
    </citation>
    <scope>NUCLEOTIDE SEQUENCE</scope>
    <source>
        <strain evidence="2">EL160426</strain>
    </source>
</reference>
<dbReference type="GO" id="GO:0008745">
    <property type="term" value="F:N-acetylmuramoyl-L-alanine amidase activity"/>
    <property type="evidence" value="ECO:0007669"/>
    <property type="project" value="InterPro"/>
</dbReference>
<dbReference type="CDD" id="cd06583">
    <property type="entry name" value="PGRP"/>
    <property type="match status" value="1"/>
</dbReference>